<evidence type="ECO:0000256" key="6">
    <source>
        <dbReference type="ARBA" id="ARBA00022660"/>
    </source>
</evidence>
<keyword evidence="20" id="KW-1185">Reference proteome</keyword>
<protein>
    <recommendedName>
        <fullName evidence="4">NADH dehydrogenase [ubiquinone] 1 beta subcomplex subunit 11, mitochondrial</fullName>
    </recommendedName>
    <alternativeName>
        <fullName evidence="15">Complex I-ESSS</fullName>
    </alternativeName>
    <alternativeName>
        <fullName evidence="14">NADH-ubiquinone oxidoreductase ESSS subunit</fullName>
    </alternativeName>
</protein>
<dbReference type="PANTHER" id="PTHR40637">
    <property type="entry name" value="ESSS SUBUNIT OF NADH:UBIQUINONE OXIDOREDUCTASE (COMPLEX I) PROTEIN"/>
    <property type="match status" value="1"/>
</dbReference>
<organism evidence="19 20">
    <name type="scientific">Rhizoctonia solani 123E</name>
    <dbReference type="NCBI Taxonomy" id="1423351"/>
    <lineage>
        <taxon>Eukaryota</taxon>
        <taxon>Fungi</taxon>
        <taxon>Dikarya</taxon>
        <taxon>Basidiomycota</taxon>
        <taxon>Agaricomycotina</taxon>
        <taxon>Agaricomycetes</taxon>
        <taxon>Cantharellales</taxon>
        <taxon>Ceratobasidiaceae</taxon>
        <taxon>Rhizoctonia</taxon>
    </lineage>
</organism>
<accession>A0A074S2U5</accession>
<keyword evidence="12" id="KW-0496">Mitochondrion</keyword>
<sequence>MSRTLAASTQSIARSCRTRPNVLARLPEIRRNASGGVHYNQPTGYLFGEKPPAPGQRRKKEDWEFLWYAGMFGGMIFGGVLLYYKPDTSIQTWALREAKERMEARGEKVEYKPS</sequence>
<evidence type="ECO:0000256" key="17">
    <source>
        <dbReference type="SAM" id="MobiDB-lite"/>
    </source>
</evidence>
<evidence type="ECO:0000256" key="10">
    <source>
        <dbReference type="ARBA" id="ARBA00022982"/>
    </source>
</evidence>
<evidence type="ECO:0000256" key="13">
    <source>
        <dbReference type="ARBA" id="ARBA00023136"/>
    </source>
</evidence>
<keyword evidence="5" id="KW-0813">Transport</keyword>
<reference evidence="19 20" key="1">
    <citation type="submission" date="2013-12" db="EMBL/GenBank/DDBJ databases">
        <authorList>
            <person name="Cubeta M."/>
            <person name="Pakala S."/>
            <person name="Fedorova N."/>
            <person name="Thomas E."/>
            <person name="Dean R."/>
            <person name="Jabaji S."/>
            <person name="Neate S."/>
            <person name="Toda T."/>
            <person name="Tavantzis S."/>
            <person name="Vilgalys R."/>
            <person name="Bharathan N."/>
            <person name="Pakala S."/>
            <person name="Losada L.S."/>
            <person name="Zafar N."/>
            <person name="Nierman W."/>
        </authorList>
    </citation>
    <scope>NUCLEOTIDE SEQUENCE [LARGE SCALE GENOMIC DNA]</scope>
    <source>
        <strain evidence="19 20">123E</strain>
    </source>
</reference>
<evidence type="ECO:0000256" key="4">
    <source>
        <dbReference type="ARBA" id="ARBA00018632"/>
    </source>
</evidence>
<evidence type="ECO:0000256" key="3">
    <source>
        <dbReference type="ARBA" id="ARBA00008915"/>
    </source>
</evidence>
<dbReference type="HOGENOM" id="CLU_138649_1_0_1"/>
<comment type="similarity">
    <text evidence="3">Belongs to the complex I NDUFB11 subunit family.</text>
</comment>
<evidence type="ECO:0000256" key="1">
    <source>
        <dbReference type="ARBA" id="ARBA00003195"/>
    </source>
</evidence>
<dbReference type="GO" id="GO:0005743">
    <property type="term" value="C:mitochondrial inner membrane"/>
    <property type="evidence" value="ECO:0007669"/>
    <property type="project" value="UniProtKB-SubCell"/>
</dbReference>
<dbReference type="Proteomes" id="UP000027456">
    <property type="component" value="Unassembled WGS sequence"/>
</dbReference>
<proteinExistence type="inferred from homology"/>
<evidence type="ECO:0000313" key="20">
    <source>
        <dbReference type="Proteomes" id="UP000027456"/>
    </source>
</evidence>
<keyword evidence="13 18" id="KW-0472">Membrane</keyword>
<comment type="caution">
    <text evidence="19">The sequence shown here is derived from an EMBL/GenBank/DDBJ whole genome shotgun (WGS) entry which is preliminary data.</text>
</comment>
<name>A0A074S2U5_9AGAM</name>
<feature type="region of interest" description="Disordered" evidence="17">
    <location>
        <begin position="34"/>
        <end position="57"/>
    </location>
</feature>
<evidence type="ECO:0000313" key="19">
    <source>
        <dbReference type="EMBL" id="KEP53671.1"/>
    </source>
</evidence>
<dbReference type="EMBL" id="AZST01000052">
    <property type="protein sequence ID" value="KEP53671.1"/>
    <property type="molecule type" value="Genomic_DNA"/>
</dbReference>
<evidence type="ECO:0000256" key="14">
    <source>
        <dbReference type="ARBA" id="ARBA00030753"/>
    </source>
</evidence>
<dbReference type="PANTHER" id="PTHR40637:SF1">
    <property type="entry name" value="ESSS SUBUNIT OF NADH:UBIQUINONE OXIDOREDUCTASE (COMPLEX I) PROTEIN"/>
    <property type="match status" value="1"/>
</dbReference>
<evidence type="ECO:0000256" key="8">
    <source>
        <dbReference type="ARBA" id="ARBA00022792"/>
    </source>
</evidence>
<evidence type="ECO:0000256" key="2">
    <source>
        <dbReference type="ARBA" id="ARBA00004434"/>
    </source>
</evidence>
<keyword evidence="8" id="KW-0999">Mitochondrion inner membrane</keyword>
<keyword evidence="6" id="KW-0679">Respiratory chain</keyword>
<evidence type="ECO:0000256" key="16">
    <source>
        <dbReference type="ARBA" id="ARBA00046528"/>
    </source>
</evidence>
<feature type="transmembrane region" description="Helical" evidence="18">
    <location>
        <begin position="65"/>
        <end position="84"/>
    </location>
</feature>
<gene>
    <name evidence="19" type="ORF">V565_027660</name>
</gene>
<evidence type="ECO:0000256" key="18">
    <source>
        <dbReference type="SAM" id="Phobius"/>
    </source>
</evidence>
<comment type="function">
    <text evidence="1">Accessory subunit of the mitochondrial membrane respiratory chain NADH dehydrogenase (Complex I), that is believed not to be involved in catalysis. Complex I functions in the transfer of electrons from NADH to the respiratory chain. The immediate electron acceptor for the enzyme is believed to be ubiquinone.</text>
</comment>
<keyword evidence="19" id="KW-0830">Ubiquinone</keyword>
<keyword evidence="11 18" id="KW-1133">Transmembrane helix</keyword>
<keyword evidence="9" id="KW-0809">Transit peptide</keyword>
<evidence type="ECO:0000256" key="12">
    <source>
        <dbReference type="ARBA" id="ARBA00023128"/>
    </source>
</evidence>
<keyword evidence="10" id="KW-0249">Electron transport</keyword>
<evidence type="ECO:0000256" key="11">
    <source>
        <dbReference type="ARBA" id="ARBA00022989"/>
    </source>
</evidence>
<evidence type="ECO:0000256" key="5">
    <source>
        <dbReference type="ARBA" id="ARBA00022448"/>
    </source>
</evidence>
<dbReference type="STRING" id="1423351.A0A074S2U5"/>
<comment type="subcellular location">
    <subcellularLocation>
        <location evidence="2">Mitochondrion inner membrane</location>
        <topology evidence="2">Single-pass membrane protein</topology>
    </subcellularLocation>
</comment>
<evidence type="ECO:0000256" key="15">
    <source>
        <dbReference type="ARBA" id="ARBA00031387"/>
    </source>
</evidence>
<comment type="subunit">
    <text evidence="16">Complex I is composed of 45 different subunits. Interacts with BCAP31.</text>
</comment>
<dbReference type="InterPro" id="IPR019329">
    <property type="entry name" value="NADH_UbQ_OxRdtase_ESSS_su"/>
</dbReference>
<keyword evidence="7 18" id="KW-0812">Transmembrane</keyword>
<dbReference type="OrthoDB" id="2147978at2759"/>
<dbReference type="AlphaFoldDB" id="A0A074S2U5"/>
<dbReference type="Pfam" id="PF10183">
    <property type="entry name" value="ESSS"/>
    <property type="match status" value="1"/>
</dbReference>
<evidence type="ECO:0000256" key="7">
    <source>
        <dbReference type="ARBA" id="ARBA00022692"/>
    </source>
</evidence>
<evidence type="ECO:0000256" key="9">
    <source>
        <dbReference type="ARBA" id="ARBA00022946"/>
    </source>
</evidence>